<dbReference type="EMBL" id="FWYE01000002">
    <property type="protein sequence ID" value="SMD30903.1"/>
    <property type="molecule type" value="Genomic_DNA"/>
</dbReference>
<protein>
    <submittedName>
        <fullName evidence="1">Uncharacterized protein</fullName>
    </submittedName>
</protein>
<evidence type="ECO:0000313" key="1">
    <source>
        <dbReference type="EMBL" id="SMD30903.1"/>
    </source>
</evidence>
<gene>
    <name evidence="1" type="ORF">SAMN02745355_0821</name>
</gene>
<dbReference type="Proteomes" id="UP000192315">
    <property type="component" value="Unassembled WGS sequence"/>
</dbReference>
<name>A0A8G2FWV0_PICTO</name>
<accession>A0A8G2FWV0</accession>
<evidence type="ECO:0000313" key="2">
    <source>
        <dbReference type="Proteomes" id="UP000192315"/>
    </source>
</evidence>
<proteinExistence type="predicted"/>
<sequence>MTVRELIYNMMYKKSYNEIASSVINKFGINIDVLNELKMFPNISRALAIEVFYLYNKLNDNEKNVIIEYSKNNQIFADALGECINSHGNIKDFYEIIAKNKCIRSKIDNIDSIYYNKDQ</sequence>
<dbReference type="RefSeq" id="WP_084272755.1">
    <property type="nucleotide sequence ID" value="NZ_FWYE01000002.1"/>
</dbReference>
<keyword evidence="2" id="KW-1185">Reference proteome</keyword>
<reference evidence="1 2" key="1">
    <citation type="submission" date="2017-04" db="EMBL/GenBank/DDBJ databases">
        <authorList>
            <person name="Varghese N."/>
            <person name="Submissions S."/>
        </authorList>
    </citation>
    <scope>NUCLEOTIDE SEQUENCE [LARGE SCALE GENOMIC DNA]</scope>
    <source>
        <strain evidence="1 2">DSM 9789</strain>
    </source>
</reference>
<dbReference type="AlphaFoldDB" id="A0A8G2FWV0"/>
<comment type="caution">
    <text evidence="1">The sequence shown here is derived from an EMBL/GenBank/DDBJ whole genome shotgun (WGS) entry which is preliminary data.</text>
</comment>
<organism evidence="1 2">
    <name type="scientific">Picrophilus torridus (strain ATCC 700027 / DSM 9790 / JCM 10055 / NBRC 100828 / KAW 2/3)</name>
    <dbReference type="NCBI Taxonomy" id="1122961"/>
    <lineage>
        <taxon>Archaea</taxon>
        <taxon>Methanobacteriati</taxon>
        <taxon>Thermoplasmatota</taxon>
        <taxon>Thermoplasmata</taxon>
        <taxon>Thermoplasmatales</taxon>
        <taxon>Picrophilaceae</taxon>
        <taxon>Picrophilus</taxon>
    </lineage>
</organism>